<evidence type="ECO:0000256" key="1">
    <source>
        <dbReference type="SAM" id="Coils"/>
    </source>
</evidence>
<dbReference type="Proteomes" id="UP000054097">
    <property type="component" value="Unassembled WGS sequence"/>
</dbReference>
<name>A0A0C2WT58_SERVB</name>
<accession>A0A0C2WT58</accession>
<keyword evidence="4" id="KW-1185">Reference proteome</keyword>
<evidence type="ECO:0000313" key="4">
    <source>
        <dbReference type="Proteomes" id="UP000054097"/>
    </source>
</evidence>
<dbReference type="STRING" id="933852.A0A0C2WT58"/>
<dbReference type="OrthoDB" id="3235815at2759"/>
<dbReference type="HOGENOM" id="CLU_573860_0_0_1"/>
<dbReference type="SUPFAM" id="SSF81383">
    <property type="entry name" value="F-box domain"/>
    <property type="match status" value="1"/>
</dbReference>
<sequence>MWLIVHPLAPDHLGTTWILDTQIRSISEPPEIHEALEQLQATKREIEYLSSQLAIAQRRHDQLERIINANRASRTSISTLPEELLLQVFVASVEHDPYLTTRLLFVCRRWHNVAIKAPHLWASISFKFGNEWDMKCVAGKAKAMYMAHISRSGSNPLHIHIDIAGLKSSRDRLHDFISTYILSLEPGMDAERVMNARIDWPTSWTPPDDSPRNIIHICELFEWLKESDDVQRNRWETLSLALPGGKEEQDQFWPLFCYTAPNLTSFTASNLFDHMLYCHASPRFPCLEALSISGCVPSLYNLSRRFNHMLITRIEIIFKWDSDYPCGADISMFTHLKHLKIVDWREYRYKNLYFWTNFTLPHLETLHFFIPGPIDIVWNVPQLHTLRIGIYLPDSTIKTPEVQAEHVAVDFLNYGIHNRYSRLAETSVIRHILTQYLPHMQTLTIPHTQQVVWNTVLGEWRAEHGSWAGLPVVVFE</sequence>
<gene>
    <name evidence="3" type="ORF">M408DRAFT_23102</name>
</gene>
<dbReference type="EMBL" id="KN824289">
    <property type="protein sequence ID" value="KIM29333.1"/>
    <property type="molecule type" value="Genomic_DNA"/>
</dbReference>
<dbReference type="InterPro" id="IPR036047">
    <property type="entry name" value="F-box-like_dom_sf"/>
</dbReference>
<keyword evidence="1" id="KW-0175">Coiled coil</keyword>
<organism evidence="3 4">
    <name type="scientific">Serendipita vermifera MAFF 305830</name>
    <dbReference type="NCBI Taxonomy" id="933852"/>
    <lineage>
        <taxon>Eukaryota</taxon>
        <taxon>Fungi</taxon>
        <taxon>Dikarya</taxon>
        <taxon>Basidiomycota</taxon>
        <taxon>Agaricomycotina</taxon>
        <taxon>Agaricomycetes</taxon>
        <taxon>Sebacinales</taxon>
        <taxon>Serendipitaceae</taxon>
        <taxon>Serendipita</taxon>
    </lineage>
</organism>
<dbReference type="Pfam" id="PF12937">
    <property type="entry name" value="F-box-like"/>
    <property type="match status" value="1"/>
</dbReference>
<proteinExistence type="predicted"/>
<evidence type="ECO:0000259" key="2">
    <source>
        <dbReference type="PROSITE" id="PS50181"/>
    </source>
</evidence>
<dbReference type="InterPro" id="IPR001810">
    <property type="entry name" value="F-box_dom"/>
</dbReference>
<dbReference type="PROSITE" id="PS50181">
    <property type="entry name" value="FBOX"/>
    <property type="match status" value="1"/>
</dbReference>
<protein>
    <recommendedName>
        <fullName evidence="2">F-box domain-containing protein</fullName>
    </recommendedName>
</protein>
<reference evidence="4" key="2">
    <citation type="submission" date="2015-01" db="EMBL/GenBank/DDBJ databases">
        <title>Evolutionary Origins and Diversification of the Mycorrhizal Mutualists.</title>
        <authorList>
            <consortium name="DOE Joint Genome Institute"/>
            <consortium name="Mycorrhizal Genomics Consortium"/>
            <person name="Kohler A."/>
            <person name="Kuo A."/>
            <person name="Nagy L.G."/>
            <person name="Floudas D."/>
            <person name="Copeland A."/>
            <person name="Barry K.W."/>
            <person name="Cichocki N."/>
            <person name="Veneault-Fourrey C."/>
            <person name="LaButti K."/>
            <person name="Lindquist E.A."/>
            <person name="Lipzen A."/>
            <person name="Lundell T."/>
            <person name="Morin E."/>
            <person name="Murat C."/>
            <person name="Riley R."/>
            <person name="Ohm R."/>
            <person name="Sun H."/>
            <person name="Tunlid A."/>
            <person name="Henrissat B."/>
            <person name="Grigoriev I.V."/>
            <person name="Hibbett D.S."/>
            <person name="Martin F."/>
        </authorList>
    </citation>
    <scope>NUCLEOTIDE SEQUENCE [LARGE SCALE GENOMIC DNA]</scope>
    <source>
        <strain evidence="4">MAFF 305830</strain>
    </source>
</reference>
<feature type="coiled-coil region" evidence="1">
    <location>
        <begin position="32"/>
        <end position="66"/>
    </location>
</feature>
<dbReference type="AlphaFoldDB" id="A0A0C2WT58"/>
<evidence type="ECO:0000313" key="3">
    <source>
        <dbReference type="EMBL" id="KIM29333.1"/>
    </source>
</evidence>
<reference evidence="3 4" key="1">
    <citation type="submission" date="2014-04" db="EMBL/GenBank/DDBJ databases">
        <authorList>
            <consortium name="DOE Joint Genome Institute"/>
            <person name="Kuo A."/>
            <person name="Zuccaro A."/>
            <person name="Kohler A."/>
            <person name="Nagy L.G."/>
            <person name="Floudas D."/>
            <person name="Copeland A."/>
            <person name="Barry K.W."/>
            <person name="Cichocki N."/>
            <person name="Veneault-Fourrey C."/>
            <person name="LaButti K."/>
            <person name="Lindquist E.A."/>
            <person name="Lipzen A."/>
            <person name="Lundell T."/>
            <person name="Morin E."/>
            <person name="Murat C."/>
            <person name="Sun H."/>
            <person name="Tunlid A."/>
            <person name="Henrissat B."/>
            <person name="Grigoriev I.V."/>
            <person name="Hibbett D.S."/>
            <person name="Martin F."/>
            <person name="Nordberg H.P."/>
            <person name="Cantor M.N."/>
            <person name="Hua S.X."/>
        </authorList>
    </citation>
    <scope>NUCLEOTIDE SEQUENCE [LARGE SCALE GENOMIC DNA]</scope>
    <source>
        <strain evidence="3 4">MAFF 305830</strain>
    </source>
</reference>
<dbReference type="Gene3D" id="1.20.1280.50">
    <property type="match status" value="1"/>
</dbReference>
<feature type="domain" description="F-box" evidence="2">
    <location>
        <begin position="74"/>
        <end position="124"/>
    </location>
</feature>